<dbReference type="PROSITE" id="PS00629">
    <property type="entry name" value="IMP_1"/>
    <property type="match status" value="1"/>
</dbReference>
<dbReference type="Pfam" id="PF01937">
    <property type="entry name" value="ARMT1-like_dom"/>
    <property type="match status" value="1"/>
</dbReference>
<dbReference type="SUPFAM" id="SSF56655">
    <property type="entry name" value="Carbohydrate phosphatase"/>
    <property type="match status" value="1"/>
</dbReference>
<dbReference type="PANTHER" id="PTHR20854">
    <property type="entry name" value="INOSITOL MONOPHOSPHATASE"/>
    <property type="match status" value="1"/>
</dbReference>
<dbReference type="Gene3D" id="1.10.8.380">
    <property type="entry name" value="Uncharacterised protein PF01937, DUF89, domain 1"/>
    <property type="match status" value="1"/>
</dbReference>
<dbReference type="GO" id="GO:0046872">
    <property type="term" value="F:metal ion binding"/>
    <property type="evidence" value="ECO:0007669"/>
    <property type="project" value="UniProtKB-KW"/>
</dbReference>
<dbReference type="InterPro" id="IPR036075">
    <property type="entry name" value="ARMT-1-like_metal-bd_sf"/>
</dbReference>
<sequence>MKTHLSCIPCFFKQALEAARLAGADEVTQKKVLDELARLLGDFSLSDCPPQMGKIIYGLVRKITGKDDPFKEIKDKSNRFALALYPEMKKKVEDSDDRLLTAVELAIAGNIIDYGVKNSLEVEKEIEEFLNQGFSVNSKNNKVRFDYQDFKWIIDPLDGTHNYIKGITVFGVSIALEFKNEVVLGVIYMPLAKSPFASISTLSPFSFRPLTITS</sequence>
<evidence type="ECO:0000259" key="1">
    <source>
        <dbReference type="Pfam" id="PF01937"/>
    </source>
</evidence>
<name>X1MRB9_9ZZZZ</name>
<dbReference type="SUPFAM" id="SSF111321">
    <property type="entry name" value="AF1104-like"/>
    <property type="match status" value="1"/>
</dbReference>
<reference evidence="2" key="1">
    <citation type="journal article" date="2014" name="Front. Microbiol.">
        <title>High frequency of phylogenetically diverse reductive dehalogenase-homologous genes in deep subseafloor sedimentary metagenomes.</title>
        <authorList>
            <person name="Kawai M."/>
            <person name="Futagami T."/>
            <person name="Toyoda A."/>
            <person name="Takaki Y."/>
            <person name="Nishi S."/>
            <person name="Hori S."/>
            <person name="Arai W."/>
            <person name="Tsubouchi T."/>
            <person name="Morono Y."/>
            <person name="Uchiyama I."/>
            <person name="Ito T."/>
            <person name="Fujiyama A."/>
            <person name="Inagaki F."/>
            <person name="Takami H."/>
        </authorList>
    </citation>
    <scope>NUCLEOTIDE SEQUENCE</scope>
    <source>
        <strain evidence="2">Expedition CK06-06</strain>
    </source>
</reference>
<dbReference type="InterPro" id="IPR002791">
    <property type="entry name" value="ARMT1-like_metal-bd"/>
</dbReference>
<dbReference type="AlphaFoldDB" id="X1MRB9"/>
<dbReference type="Gene3D" id="1.10.285.20">
    <property type="entry name" value="Uncharacterised protein PF01937, DUF89, domain 2"/>
    <property type="match status" value="1"/>
</dbReference>
<comment type="caution">
    <text evidence="2">The sequence shown here is derived from an EMBL/GenBank/DDBJ whole genome shotgun (WGS) entry which is preliminary data.</text>
</comment>
<dbReference type="GO" id="GO:0006020">
    <property type="term" value="P:inositol metabolic process"/>
    <property type="evidence" value="ECO:0007669"/>
    <property type="project" value="TreeGrafter"/>
</dbReference>
<dbReference type="GO" id="GO:0007165">
    <property type="term" value="P:signal transduction"/>
    <property type="evidence" value="ECO:0007669"/>
    <property type="project" value="TreeGrafter"/>
</dbReference>
<dbReference type="EMBL" id="BARV01008843">
    <property type="protein sequence ID" value="GAI08924.1"/>
    <property type="molecule type" value="Genomic_DNA"/>
</dbReference>
<evidence type="ECO:0000313" key="2">
    <source>
        <dbReference type="EMBL" id="GAI08924.1"/>
    </source>
</evidence>
<feature type="domain" description="Damage-control phosphatase ARMT1-like metal-binding" evidence="1">
    <location>
        <begin position="4"/>
        <end position="137"/>
    </location>
</feature>
<protein>
    <recommendedName>
        <fullName evidence="1">Damage-control phosphatase ARMT1-like metal-binding domain-containing protein</fullName>
    </recommendedName>
</protein>
<dbReference type="GO" id="GO:0008934">
    <property type="term" value="F:inositol monophosphate 1-phosphatase activity"/>
    <property type="evidence" value="ECO:0007669"/>
    <property type="project" value="TreeGrafter"/>
</dbReference>
<proteinExistence type="predicted"/>
<organism evidence="2">
    <name type="scientific">marine sediment metagenome</name>
    <dbReference type="NCBI Taxonomy" id="412755"/>
    <lineage>
        <taxon>unclassified sequences</taxon>
        <taxon>metagenomes</taxon>
        <taxon>ecological metagenomes</taxon>
    </lineage>
</organism>
<dbReference type="InterPro" id="IPR020583">
    <property type="entry name" value="Inositol_monoP_metal-BS"/>
</dbReference>
<gene>
    <name evidence="2" type="ORF">S06H3_17647</name>
</gene>
<accession>X1MRB9</accession>
<dbReference type="PANTHER" id="PTHR20854:SF4">
    <property type="entry name" value="INOSITOL-1-MONOPHOSPHATASE-RELATED"/>
    <property type="match status" value="1"/>
</dbReference>